<gene>
    <name evidence="3" type="ORF">E1261_13065</name>
</gene>
<dbReference type="RefSeq" id="WP_132406261.1">
    <property type="nucleotide sequence ID" value="NZ_SMKA01000044.1"/>
</dbReference>
<dbReference type="OrthoDB" id="3734102at2"/>
<name>A0A4R4Q5Q7_9ACTN</name>
<dbReference type="AlphaFoldDB" id="A0A4R4Q5Q7"/>
<proteinExistence type="predicted"/>
<comment type="caution">
    <text evidence="3">The sequence shown here is derived from an EMBL/GenBank/DDBJ whole genome shotgun (WGS) entry which is preliminary data.</text>
</comment>
<evidence type="ECO:0008006" key="5">
    <source>
        <dbReference type="Google" id="ProtNLM"/>
    </source>
</evidence>
<evidence type="ECO:0000256" key="1">
    <source>
        <dbReference type="SAM" id="MobiDB-lite"/>
    </source>
</evidence>
<feature type="signal peptide" evidence="2">
    <location>
        <begin position="1"/>
        <end position="26"/>
    </location>
</feature>
<dbReference type="Proteomes" id="UP000295075">
    <property type="component" value="Unassembled WGS sequence"/>
</dbReference>
<keyword evidence="2" id="KW-0732">Signal</keyword>
<evidence type="ECO:0000313" key="3">
    <source>
        <dbReference type="EMBL" id="TDC30521.1"/>
    </source>
</evidence>
<protein>
    <recommendedName>
        <fullName evidence="5">PKD domain-containing protein</fullName>
    </recommendedName>
</protein>
<feature type="chain" id="PRO_5020529774" description="PKD domain-containing protein" evidence="2">
    <location>
        <begin position="27"/>
        <end position="304"/>
    </location>
</feature>
<accession>A0A4R4Q5Q7</accession>
<evidence type="ECO:0000256" key="2">
    <source>
        <dbReference type="SAM" id="SignalP"/>
    </source>
</evidence>
<evidence type="ECO:0000313" key="4">
    <source>
        <dbReference type="Proteomes" id="UP000295075"/>
    </source>
</evidence>
<reference evidence="3 4" key="1">
    <citation type="submission" date="2019-03" db="EMBL/GenBank/DDBJ databases">
        <title>Draft genome sequences of novel Actinobacteria.</title>
        <authorList>
            <person name="Sahin N."/>
            <person name="Ay H."/>
            <person name="Saygin H."/>
        </authorList>
    </citation>
    <scope>NUCLEOTIDE SEQUENCE [LARGE SCALE GENOMIC DNA]</scope>
    <source>
        <strain evidence="3 4">JCM 30547</strain>
    </source>
</reference>
<keyword evidence="4" id="KW-1185">Reference proteome</keyword>
<feature type="region of interest" description="Disordered" evidence="1">
    <location>
        <begin position="42"/>
        <end position="63"/>
    </location>
</feature>
<organism evidence="3 4">
    <name type="scientific">Kribbella albertanoniae</name>
    <dbReference type="NCBI Taxonomy" id="1266829"/>
    <lineage>
        <taxon>Bacteria</taxon>
        <taxon>Bacillati</taxon>
        <taxon>Actinomycetota</taxon>
        <taxon>Actinomycetes</taxon>
        <taxon>Propionibacteriales</taxon>
        <taxon>Kribbellaceae</taxon>
        <taxon>Kribbella</taxon>
    </lineage>
</organism>
<sequence>MNRLTAAAAAALLVASLQIASGTADAGTPDCVPSMNATGTRANGNLQCPRGTKKPGGTDKTKWTKGGKPPLCVWVPQPDYVPLPGEPVAGPDGQWYAHYCRFGEFDTLEKFEAEMAGWDDFDNIKRNEWMRRAGIRFEFFKTPPETRPTAEQVMYYIAGTIPFPETHLAVNPKAGHNKVNFPTWIWLTNANGQYDPATYKPQAKTISLFGYALEWQIVPDFAIDPGNGADQPTCAGIGIPYSPDANAADACTVTYTSAGTYTLTAAMNWTVKWQLGGVEQDDIQGPTNTATLPITVKERQTVVR</sequence>
<dbReference type="EMBL" id="SMKA01000044">
    <property type="protein sequence ID" value="TDC30521.1"/>
    <property type="molecule type" value="Genomic_DNA"/>
</dbReference>